<feature type="transmembrane region" description="Helical" evidence="2">
    <location>
        <begin position="168"/>
        <end position="186"/>
    </location>
</feature>
<accession>A0A2J6QM73</accession>
<sequence length="427" mass="47365">MAGHFHPHHGKGEEFGPFTFLNPTSRRYPLQWKPVRANSSSDDTPHQSNDTSQSEQSTMSKKDEVRAEDVSRLYRSRDNRKGRHAIIVAPTDQKAKYLTPPSTSTVKETLRGIWRMFSTYPYWDVSYLVAVIFTLGSVVWCINAFFVWLPLQDPSTEFPGEIADAGGITAFIGATIFEIGSVLLMIEAVNENRADCFGWALEEVLEEEGLLRLKPDGCTHHHKNKKNFVGKGKAAEGKPPLDVNRTPDQPTSKSAKTWTWFPSWQELTTHYFKEIGFLACLSQMFGATIFWISGFTALPPIYNRLTTVAAQNGAYWLPQVIGGSGFIVSGTLFMLETQQKWYLPAFTVLGWHIGLWNLIGGIGFTLCGALGFGAANSGCVYQGSLATFWGSWCFLIGSAIQWFEALDKNPVAIEEGGGRVADSQPVA</sequence>
<dbReference type="AlphaFoldDB" id="A0A2J6QM73"/>
<feature type="region of interest" description="Disordered" evidence="1">
    <location>
        <begin position="1"/>
        <end position="20"/>
    </location>
</feature>
<feature type="region of interest" description="Disordered" evidence="1">
    <location>
        <begin position="31"/>
        <end position="74"/>
    </location>
</feature>
<feature type="region of interest" description="Disordered" evidence="1">
    <location>
        <begin position="229"/>
        <end position="254"/>
    </location>
</feature>
<organism evidence="3 4">
    <name type="scientific">Hyaloscypha hepaticicola</name>
    <dbReference type="NCBI Taxonomy" id="2082293"/>
    <lineage>
        <taxon>Eukaryota</taxon>
        <taxon>Fungi</taxon>
        <taxon>Dikarya</taxon>
        <taxon>Ascomycota</taxon>
        <taxon>Pezizomycotina</taxon>
        <taxon>Leotiomycetes</taxon>
        <taxon>Helotiales</taxon>
        <taxon>Hyaloscyphaceae</taxon>
        <taxon>Hyaloscypha</taxon>
    </lineage>
</organism>
<dbReference type="Proteomes" id="UP000235672">
    <property type="component" value="Unassembled WGS sequence"/>
</dbReference>
<feature type="transmembrane region" description="Helical" evidence="2">
    <location>
        <begin position="381"/>
        <end position="403"/>
    </location>
</feature>
<gene>
    <name evidence="3" type="ORF">NA56DRAFT_233965</name>
</gene>
<evidence type="ECO:0000256" key="2">
    <source>
        <dbReference type="SAM" id="Phobius"/>
    </source>
</evidence>
<dbReference type="STRING" id="1745343.A0A2J6QM73"/>
<evidence type="ECO:0000313" key="4">
    <source>
        <dbReference type="Proteomes" id="UP000235672"/>
    </source>
</evidence>
<keyword evidence="2" id="KW-0812">Transmembrane</keyword>
<feature type="compositionally biased region" description="Basic and acidic residues" evidence="1">
    <location>
        <begin position="60"/>
        <end position="74"/>
    </location>
</feature>
<feature type="transmembrane region" description="Helical" evidence="2">
    <location>
        <begin position="315"/>
        <end position="335"/>
    </location>
</feature>
<name>A0A2J6QM73_9HELO</name>
<protein>
    <submittedName>
        <fullName evidence="3">Integral membrane protein</fullName>
    </submittedName>
</protein>
<keyword evidence="4" id="KW-1185">Reference proteome</keyword>
<evidence type="ECO:0000313" key="3">
    <source>
        <dbReference type="EMBL" id="PMD27377.1"/>
    </source>
</evidence>
<feature type="transmembrane region" description="Helical" evidence="2">
    <location>
        <begin position="125"/>
        <end position="148"/>
    </location>
</feature>
<feature type="transmembrane region" description="Helical" evidence="2">
    <location>
        <begin position="275"/>
        <end position="295"/>
    </location>
</feature>
<proteinExistence type="predicted"/>
<keyword evidence="2" id="KW-0472">Membrane</keyword>
<keyword evidence="2" id="KW-1133">Transmembrane helix</keyword>
<reference evidence="3 4" key="1">
    <citation type="submission" date="2016-05" db="EMBL/GenBank/DDBJ databases">
        <title>A degradative enzymes factory behind the ericoid mycorrhizal symbiosis.</title>
        <authorList>
            <consortium name="DOE Joint Genome Institute"/>
            <person name="Martino E."/>
            <person name="Morin E."/>
            <person name="Grelet G."/>
            <person name="Kuo A."/>
            <person name="Kohler A."/>
            <person name="Daghino S."/>
            <person name="Barry K."/>
            <person name="Choi C."/>
            <person name="Cichocki N."/>
            <person name="Clum A."/>
            <person name="Copeland A."/>
            <person name="Hainaut M."/>
            <person name="Haridas S."/>
            <person name="Labutti K."/>
            <person name="Lindquist E."/>
            <person name="Lipzen A."/>
            <person name="Khouja H.-R."/>
            <person name="Murat C."/>
            <person name="Ohm R."/>
            <person name="Olson A."/>
            <person name="Spatafora J."/>
            <person name="Veneault-Fourrey C."/>
            <person name="Henrissat B."/>
            <person name="Grigoriev I."/>
            <person name="Martin F."/>
            <person name="Perotto S."/>
        </authorList>
    </citation>
    <scope>NUCLEOTIDE SEQUENCE [LARGE SCALE GENOMIC DNA]</scope>
    <source>
        <strain evidence="3 4">UAMH 7357</strain>
    </source>
</reference>
<feature type="transmembrane region" description="Helical" evidence="2">
    <location>
        <begin position="355"/>
        <end position="375"/>
    </location>
</feature>
<feature type="compositionally biased region" description="Polar residues" evidence="1">
    <location>
        <begin position="37"/>
        <end position="59"/>
    </location>
</feature>
<dbReference type="EMBL" id="KZ613466">
    <property type="protein sequence ID" value="PMD27377.1"/>
    <property type="molecule type" value="Genomic_DNA"/>
</dbReference>
<dbReference type="OrthoDB" id="2603at2759"/>
<evidence type="ECO:0000256" key="1">
    <source>
        <dbReference type="SAM" id="MobiDB-lite"/>
    </source>
</evidence>